<dbReference type="PANTHER" id="PTHR23199:SF12">
    <property type="entry name" value="NEUROTROPHIN 1-RELATED"/>
    <property type="match status" value="1"/>
</dbReference>
<feature type="domain" description="Spaetzle" evidence="5">
    <location>
        <begin position="506"/>
        <end position="591"/>
    </location>
</feature>
<keyword evidence="1" id="KW-0732">Signal</keyword>
<dbReference type="InParanoid" id="B7QFP1"/>
<feature type="region of interest" description="Disordered" evidence="4">
    <location>
        <begin position="63"/>
        <end position="233"/>
    </location>
</feature>
<evidence type="ECO:0000256" key="2">
    <source>
        <dbReference type="ARBA" id="ARBA00023157"/>
    </source>
</evidence>
<evidence type="ECO:0000259" key="5">
    <source>
        <dbReference type="Pfam" id="PF16077"/>
    </source>
</evidence>
<evidence type="ECO:0000313" key="8">
    <source>
        <dbReference type="Proteomes" id="UP000001555"/>
    </source>
</evidence>
<feature type="compositionally biased region" description="Polar residues" evidence="4">
    <location>
        <begin position="301"/>
        <end position="318"/>
    </location>
</feature>
<dbReference type="InterPro" id="IPR029034">
    <property type="entry name" value="Cystine-knot_cytokine"/>
</dbReference>
<proteinExistence type="predicted"/>
<keyword evidence="3" id="KW-0325">Glycoprotein</keyword>
<keyword evidence="8" id="KW-1185">Reference proteome</keyword>
<dbReference type="GO" id="GO:0005615">
    <property type="term" value="C:extracellular space"/>
    <property type="evidence" value="ECO:0007669"/>
    <property type="project" value="UniProtKB-ARBA"/>
</dbReference>
<feature type="compositionally biased region" description="Polar residues" evidence="4">
    <location>
        <begin position="214"/>
        <end position="225"/>
    </location>
</feature>
<dbReference type="AlphaFoldDB" id="B7QFP1"/>
<feature type="compositionally biased region" description="Basic and acidic residues" evidence="4">
    <location>
        <begin position="106"/>
        <end position="118"/>
    </location>
</feature>
<name>B7QFP1_IXOSC</name>
<dbReference type="GO" id="GO:0045087">
    <property type="term" value="P:innate immune response"/>
    <property type="evidence" value="ECO:0000318"/>
    <property type="project" value="GO_Central"/>
</dbReference>
<dbReference type="EnsemblMetazoa" id="ISCW022035-RA">
    <property type="protein sequence ID" value="ISCW022035-PA"/>
    <property type="gene ID" value="ISCW022035"/>
</dbReference>
<reference evidence="6 8" key="1">
    <citation type="submission" date="2008-03" db="EMBL/GenBank/DDBJ databases">
        <title>Annotation of Ixodes scapularis.</title>
        <authorList>
            <consortium name="Ixodes scapularis Genome Project Consortium"/>
            <person name="Caler E."/>
            <person name="Hannick L.I."/>
            <person name="Bidwell S."/>
            <person name="Joardar V."/>
            <person name="Thiagarajan M."/>
            <person name="Amedeo P."/>
            <person name="Galinsky K.J."/>
            <person name="Schobel S."/>
            <person name="Inman J."/>
            <person name="Hostetler J."/>
            <person name="Miller J."/>
            <person name="Hammond M."/>
            <person name="Megy K."/>
            <person name="Lawson D."/>
            <person name="Kodira C."/>
            <person name="Sutton G."/>
            <person name="Meyer J."/>
            <person name="Hill C.A."/>
            <person name="Birren B."/>
            <person name="Nene V."/>
            <person name="Collins F."/>
            <person name="Alarcon-Chaidez F."/>
            <person name="Wikel S."/>
            <person name="Strausberg R."/>
        </authorList>
    </citation>
    <scope>NUCLEOTIDE SEQUENCE [LARGE SCALE GENOMIC DNA]</scope>
    <source>
        <strain evidence="8">Wikel</strain>
        <strain evidence="6">Wikel colony</strain>
    </source>
</reference>
<keyword evidence="2" id="KW-1015">Disulfide bond</keyword>
<dbReference type="GO" id="GO:0005576">
    <property type="term" value="C:extracellular region"/>
    <property type="evidence" value="ECO:0000318"/>
    <property type="project" value="GO_Central"/>
</dbReference>
<organism>
    <name type="scientific">Ixodes scapularis</name>
    <name type="common">Black-legged tick</name>
    <name type="synonym">Deer tick</name>
    <dbReference type="NCBI Taxonomy" id="6945"/>
    <lineage>
        <taxon>Eukaryota</taxon>
        <taxon>Metazoa</taxon>
        <taxon>Ecdysozoa</taxon>
        <taxon>Arthropoda</taxon>
        <taxon>Chelicerata</taxon>
        <taxon>Arachnida</taxon>
        <taxon>Acari</taxon>
        <taxon>Parasitiformes</taxon>
        <taxon>Ixodida</taxon>
        <taxon>Ixodoidea</taxon>
        <taxon>Ixodidae</taxon>
        <taxon>Ixodinae</taxon>
        <taxon>Ixodes</taxon>
    </lineage>
</organism>
<dbReference type="EMBL" id="ABJB010663067">
    <property type="status" value="NOT_ANNOTATED_CDS"/>
    <property type="molecule type" value="Genomic_DNA"/>
</dbReference>
<dbReference type="VEuPathDB" id="VectorBase:ISCW022035"/>
<dbReference type="InterPro" id="IPR052444">
    <property type="entry name" value="Spz/Toll_ligand-like"/>
</dbReference>
<evidence type="ECO:0000256" key="4">
    <source>
        <dbReference type="SAM" id="MobiDB-lite"/>
    </source>
</evidence>
<dbReference type="VEuPathDB" id="VectorBase:ISCP_007844"/>
<feature type="compositionally biased region" description="Basic and acidic residues" evidence="4">
    <location>
        <begin position="126"/>
        <end position="152"/>
    </location>
</feature>
<evidence type="ECO:0000256" key="3">
    <source>
        <dbReference type="ARBA" id="ARBA00023180"/>
    </source>
</evidence>
<feature type="region of interest" description="Disordered" evidence="4">
    <location>
        <begin position="276"/>
        <end position="389"/>
    </location>
</feature>
<feature type="compositionally biased region" description="Basic and acidic residues" evidence="4">
    <location>
        <begin position="75"/>
        <end position="97"/>
    </location>
</feature>
<reference evidence="7" key="2">
    <citation type="submission" date="2020-05" db="UniProtKB">
        <authorList>
            <consortium name="EnsemblMetazoa"/>
        </authorList>
    </citation>
    <scope>IDENTIFICATION</scope>
    <source>
        <strain evidence="7">wikel</strain>
    </source>
</reference>
<dbReference type="PaxDb" id="6945-B7QFP1"/>
<feature type="compositionally biased region" description="Low complexity" evidence="4">
    <location>
        <begin position="196"/>
        <end position="206"/>
    </location>
</feature>
<dbReference type="GO" id="GO:0021556">
    <property type="term" value="P:central nervous system formation"/>
    <property type="evidence" value="ECO:0000318"/>
    <property type="project" value="GO_Central"/>
</dbReference>
<dbReference type="KEGG" id="isc:8040550"/>
<evidence type="ECO:0000313" key="6">
    <source>
        <dbReference type="EMBL" id="EEC17663.1"/>
    </source>
</evidence>
<dbReference type="GO" id="GO:0005121">
    <property type="term" value="F:Toll binding"/>
    <property type="evidence" value="ECO:0000318"/>
    <property type="project" value="GO_Central"/>
</dbReference>
<dbReference type="GO" id="GO:0008083">
    <property type="term" value="F:growth factor activity"/>
    <property type="evidence" value="ECO:0000318"/>
    <property type="project" value="GO_Central"/>
</dbReference>
<protein>
    <recommendedName>
        <fullName evidence="5">Spaetzle domain-containing protein</fullName>
    </recommendedName>
</protein>
<dbReference type="VEuPathDB" id="VectorBase:ISCI022035"/>
<dbReference type="OrthoDB" id="6492393at2759"/>
<dbReference type="Pfam" id="PF16077">
    <property type="entry name" value="Spaetzle"/>
    <property type="match status" value="1"/>
</dbReference>
<sequence>MCALSSARDTDGVLPSVHYHDTANKDLNDEIQSDSPAFVRDLYSLQSIPVPGVDYEFRPIPIKLPNLQGQDDEPDEKRRDGELDDEKPGKETRRYTYKEPQQNNERPMEESRGDLARSDDDEDYDNFDRQRAEPQTSEREPLPRKAIFDSREQQYTAPRAGDPNGNYPSYPPRLPPPSNLKSRLQAQFPAASNYNRPQQSSPFFSRSQKRPEPHQTSSTRTNEPNSKPAMEFHFDIPNDRFHSDLANGRFSTFQEVPSSLDTLVSSDVSFLNKMVADPPIPDNLTREGSDKSYNSGGGRDTFNQPQAQTFSPSGQPSRYSPEPYQDYRGRDRPQSYDGRPGSYEDSRFQSPSSHNARQDYPYRAAASVVNSKLSKKGEKASRTKRASKTSQLLDREAKVLKIFRALAVEGNPESTILVDSRISLDKNKNPYKIIVKATPIYDSKSDPGVTSCSENSTVLQFCTADPSYPKDDIAHALKEDTEFVKGLLALTTIERTYPKVGKTNGICPSFTKALKPLKARDVLGEWRVIINTAGLEQEIILDICSSQGSQCSGKPPRTCTQSYGVRKLGVYDTGTRRLSSGDFRVPTGCTCGNTLF</sequence>
<dbReference type="Proteomes" id="UP000001555">
    <property type="component" value="Unassembled WGS sequence"/>
</dbReference>
<dbReference type="InterPro" id="IPR032104">
    <property type="entry name" value="Spaetzle"/>
</dbReference>
<feature type="compositionally biased region" description="Basic and acidic residues" evidence="4">
    <location>
        <begin position="325"/>
        <end position="334"/>
    </location>
</feature>
<dbReference type="HOGENOM" id="CLU_458050_0_0_1"/>
<feature type="compositionally biased region" description="Pro residues" evidence="4">
    <location>
        <begin position="169"/>
        <end position="178"/>
    </location>
</feature>
<dbReference type="PANTHER" id="PTHR23199">
    <property type="entry name" value="NEUROTROPHIN 1-RELATED"/>
    <property type="match status" value="1"/>
</dbReference>
<dbReference type="SUPFAM" id="SSF57501">
    <property type="entry name" value="Cystine-knot cytokines"/>
    <property type="match status" value="1"/>
</dbReference>
<dbReference type="Gene3D" id="2.10.90.10">
    <property type="entry name" value="Cystine-knot cytokines"/>
    <property type="match status" value="1"/>
</dbReference>
<evidence type="ECO:0000313" key="7">
    <source>
        <dbReference type="EnsemblMetazoa" id="ISCW022035-PA"/>
    </source>
</evidence>
<gene>
    <name evidence="7" type="primary">8040550</name>
    <name evidence="6" type="ORF">IscW_ISCW022035</name>
</gene>
<dbReference type="EMBL" id="DS926387">
    <property type="protein sequence ID" value="EEC17663.1"/>
    <property type="molecule type" value="Genomic_DNA"/>
</dbReference>
<accession>B7QFP1</accession>
<evidence type="ECO:0000256" key="1">
    <source>
        <dbReference type="ARBA" id="ARBA00022729"/>
    </source>
</evidence>